<protein>
    <submittedName>
        <fullName evidence="1">Uncharacterized protein</fullName>
    </submittedName>
</protein>
<dbReference type="RefSeq" id="WP_166107447.1">
    <property type="nucleotide sequence ID" value="NZ_CP096252.1"/>
</dbReference>
<dbReference type="AlphaFoldDB" id="A0A8T5VVW6"/>
<gene>
    <name evidence="1" type="ORF">HAP41_0000047860</name>
</gene>
<organism evidence="1 2">
    <name type="scientific">Bradyrhizobium barranii subsp. apii</name>
    <dbReference type="NCBI Taxonomy" id="2819348"/>
    <lineage>
        <taxon>Bacteria</taxon>
        <taxon>Pseudomonadati</taxon>
        <taxon>Pseudomonadota</taxon>
        <taxon>Alphaproteobacteria</taxon>
        <taxon>Hyphomicrobiales</taxon>
        <taxon>Nitrobacteraceae</taxon>
        <taxon>Bradyrhizobium</taxon>
        <taxon>Bradyrhizobium barranii</taxon>
    </lineage>
</organism>
<keyword evidence="1" id="KW-0614">Plasmid</keyword>
<reference evidence="1" key="2">
    <citation type="submission" date="2022-04" db="EMBL/GenBank/DDBJ databases">
        <authorList>
            <person name="Bromfield E.S.P."/>
            <person name="Cloutier S."/>
        </authorList>
    </citation>
    <scope>NUCLEOTIDE SEQUENCE</scope>
    <source>
        <strain evidence="1">1S5</strain>
        <plasmid evidence="1">pBb1S5a</plasmid>
    </source>
</reference>
<geneLocation type="plasmid" evidence="1 2">
    <name>pBb1S5a</name>
</geneLocation>
<accession>A0A8T5VVW6</accession>
<dbReference type="EMBL" id="CP096256">
    <property type="protein sequence ID" value="UPT92275.1"/>
    <property type="molecule type" value="Genomic_DNA"/>
</dbReference>
<dbReference type="Proteomes" id="UP000551709">
    <property type="component" value="Plasmid pBb1S5a"/>
</dbReference>
<reference evidence="1" key="1">
    <citation type="journal article" date="2017" name="Syst. Appl. Microbiol.">
        <title>Soybeans inoculated with root zone soils of Canadian native legumes harbour diverse and novel Bradyrhizobium spp. that possess agricultural potential.</title>
        <authorList>
            <person name="Bromfield E.S.P."/>
            <person name="Cloutier S."/>
            <person name="Tambong J.T."/>
            <person name="Tran Thi T.V."/>
        </authorList>
    </citation>
    <scope>NUCLEOTIDE SEQUENCE</scope>
    <source>
        <strain evidence="1">1S5</strain>
    </source>
</reference>
<evidence type="ECO:0000313" key="1">
    <source>
        <dbReference type="EMBL" id="UPT92275.1"/>
    </source>
</evidence>
<name>A0A8T5VVW6_9BRAD</name>
<proteinExistence type="predicted"/>
<sequence length="77" mass="8519">MAARASRLRADEYRRLEQTYLLQAEHSPEGLERDSLLNIARGFGYAAAQIEQRAVIGKTVAFCAIAALAILVLLYIP</sequence>
<evidence type="ECO:0000313" key="2">
    <source>
        <dbReference type="Proteomes" id="UP000551709"/>
    </source>
</evidence>